<dbReference type="InterPro" id="IPR027379">
    <property type="entry name" value="CLS_N"/>
</dbReference>
<gene>
    <name evidence="15" type="primary">ywiE_3</name>
    <name evidence="15" type="ORF">PIGHUM_02843</name>
</gene>
<keyword evidence="10" id="KW-0594">Phospholipid biosynthesis</keyword>
<sequence length="480" mass="54789">MDDTEVLRHHLLNAWSIGWAIYLAGMALWIVLQRRPPLSTVLWVLVLALLPYVGWWVYYFFGPQRMKRRRLRRLRSRLLIASQTERALLREHRHEIPPTVARMAALARATSDIPLSSASDIHLLVGGAQTYDAFLEAIAAARHHIHIEFYIFDPDGIGTQVRDALIARAREGIAVRLLVDALGSARLGRRFLAPLREAGVQIAFFHDVRIGRRLRPVTNYRNHRKILICDGVLGFTGGLNITDDEDERVRKDAYHDVHVRIQGPAVRWLQMVFLEDWAYTTDQRIDDEALDALLPEMPPGQHHVQILTSGPEDPRESIHCTQVAAIHAATERVWLTTAYFVPSLPALMSLTSAARKGVDVRLLVPRRSDSLVVTAASRSYFDELLEAGIKIWEYEDRMLHSKTLLVDDTYSFIGTANFDNRSFELNFEVMAMVYGSKMARQLGRQFETDLSCATRVAKDRQVSFPRRLFDSFARLFSPML</sequence>
<evidence type="ECO:0000256" key="4">
    <source>
        <dbReference type="ARBA" id="ARBA00022679"/>
    </source>
</evidence>
<dbReference type="GO" id="GO:0008808">
    <property type="term" value="F:cardiolipin synthase activity"/>
    <property type="evidence" value="ECO:0007669"/>
    <property type="project" value="UniProtKB-UniRule"/>
</dbReference>
<keyword evidence="11" id="KW-1208">Phospholipid metabolism</keyword>
<dbReference type="NCBIfam" id="TIGR04265">
    <property type="entry name" value="bac_cardiolipin"/>
    <property type="match status" value="1"/>
</dbReference>
<feature type="domain" description="PLD phosphodiesterase" evidence="14">
    <location>
        <begin position="218"/>
        <end position="245"/>
    </location>
</feature>
<dbReference type="PANTHER" id="PTHR21248:SF22">
    <property type="entry name" value="PHOSPHOLIPASE D"/>
    <property type="match status" value="1"/>
</dbReference>
<keyword evidence="16" id="KW-1185">Reference proteome</keyword>
<dbReference type="PANTHER" id="PTHR21248">
    <property type="entry name" value="CARDIOLIPIN SYNTHASE"/>
    <property type="match status" value="1"/>
</dbReference>
<dbReference type="Pfam" id="PF13396">
    <property type="entry name" value="PLDc_N"/>
    <property type="match status" value="1"/>
</dbReference>
<evidence type="ECO:0000256" key="6">
    <source>
        <dbReference type="ARBA" id="ARBA00022737"/>
    </source>
</evidence>
<evidence type="ECO:0000256" key="1">
    <source>
        <dbReference type="ARBA" id="ARBA00004651"/>
    </source>
</evidence>
<evidence type="ECO:0000256" key="8">
    <source>
        <dbReference type="ARBA" id="ARBA00023098"/>
    </source>
</evidence>
<accession>A0A3P4B389</accession>
<dbReference type="EC" id="2.7.8.-" evidence="12"/>
<dbReference type="InterPro" id="IPR001736">
    <property type="entry name" value="PLipase_D/transphosphatidylase"/>
</dbReference>
<evidence type="ECO:0000313" key="16">
    <source>
        <dbReference type="Proteomes" id="UP000277294"/>
    </source>
</evidence>
<protein>
    <recommendedName>
        <fullName evidence="12">Cardiolipin synthase</fullName>
        <ecNumber evidence="12">2.7.8.-</ecNumber>
    </recommendedName>
</protein>
<keyword evidence="6" id="KW-0677">Repeat</keyword>
<dbReference type="GO" id="GO:0005886">
    <property type="term" value="C:plasma membrane"/>
    <property type="evidence" value="ECO:0007669"/>
    <property type="project" value="UniProtKB-SubCell"/>
</dbReference>
<dbReference type="CDD" id="cd09112">
    <property type="entry name" value="PLDc_CLS_2"/>
    <property type="match status" value="1"/>
</dbReference>
<dbReference type="SUPFAM" id="SSF56024">
    <property type="entry name" value="Phospholipase D/nuclease"/>
    <property type="match status" value="2"/>
</dbReference>
<feature type="transmembrane region" description="Helical" evidence="13">
    <location>
        <begin position="12"/>
        <end position="32"/>
    </location>
</feature>
<evidence type="ECO:0000256" key="10">
    <source>
        <dbReference type="ARBA" id="ARBA00023209"/>
    </source>
</evidence>
<evidence type="ECO:0000256" key="12">
    <source>
        <dbReference type="NCBIfam" id="TIGR04265"/>
    </source>
</evidence>
<evidence type="ECO:0000256" key="2">
    <source>
        <dbReference type="ARBA" id="ARBA00022475"/>
    </source>
</evidence>
<dbReference type="Proteomes" id="UP000277294">
    <property type="component" value="Unassembled WGS sequence"/>
</dbReference>
<keyword evidence="4 15" id="KW-0808">Transferase</keyword>
<evidence type="ECO:0000313" key="15">
    <source>
        <dbReference type="EMBL" id="VCU70767.1"/>
    </source>
</evidence>
<feature type="domain" description="PLD phosphodiesterase" evidence="14">
    <location>
        <begin position="395"/>
        <end position="422"/>
    </location>
</feature>
<keyword evidence="2" id="KW-1003">Cell membrane</keyword>
<keyword evidence="5 13" id="KW-0812">Transmembrane</keyword>
<dbReference type="Pfam" id="PF13091">
    <property type="entry name" value="PLDc_2"/>
    <property type="match status" value="2"/>
</dbReference>
<dbReference type="Gene3D" id="3.30.870.10">
    <property type="entry name" value="Endonuclease Chain A"/>
    <property type="match status" value="2"/>
</dbReference>
<dbReference type="InterPro" id="IPR025202">
    <property type="entry name" value="PLD-like_dom"/>
</dbReference>
<evidence type="ECO:0000256" key="3">
    <source>
        <dbReference type="ARBA" id="ARBA00022516"/>
    </source>
</evidence>
<evidence type="ECO:0000256" key="7">
    <source>
        <dbReference type="ARBA" id="ARBA00022989"/>
    </source>
</evidence>
<keyword evidence="7 13" id="KW-1133">Transmembrane helix</keyword>
<dbReference type="EMBL" id="UWPJ01000023">
    <property type="protein sequence ID" value="VCU70767.1"/>
    <property type="molecule type" value="Genomic_DNA"/>
</dbReference>
<dbReference type="InterPro" id="IPR022924">
    <property type="entry name" value="Cardiolipin_synthase"/>
</dbReference>
<comment type="subcellular location">
    <subcellularLocation>
        <location evidence="1">Cell membrane</location>
        <topology evidence="1">Multi-pass membrane protein</topology>
    </subcellularLocation>
</comment>
<evidence type="ECO:0000259" key="14">
    <source>
        <dbReference type="PROSITE" id="PS50035"/>
    </source>
</evidence>
<dbReference type="PROSITE" id="PS50035">
    <property type="entry name" value="PLD"/>
    <property type="match status" value="2"/>
</dbReference>
<dbReference type="CDD" id="cd09110">
    <property type="entry name" value="PLDc_CLS_1"/>
    <property type="match status" value="1"/>
</dbReference>
<organism evidence="15 16">
    <name type="scientific">Pigmentiphaga humi</name>
    <dbReference type="NCBI Taxonomy" id="2478468"/>
    <lineage>
        <taxon>Bacteria</taxon>
        <taxon>Pseudomonadati</taxon>
        <taxon>Pseudomonadota</taxon>
        <taxon>Betaproteobacteria</taxon>
        <taxon>Burkholderiales</taxon>
        <taxon>Alcaligenaceae</taxon>
        <taxon>Pigmentiphaga</taxon>
    </lineage>
</organism>
<reference evidence="15 16" key="1">
    <citation type="submission" date="2018-10" db="EMBL/GenBank/DDBJ databases">
        <authorList>
            <person name="Criscuolo A."/>
        </authorList>
    </citation>
    <scope>NUCLEOTIDE SEQUENCE [LARGE SCALE GENOMIC DNA]</scope>
    <source>
        <strain evidence="15">DnA1</strain>
    </source>
</reference>
<evidence type="ECO:0000256" key="5">
    <source>
        <dbReference type="ARBA" id="ARBA00022692"/>
    </source>
</evidence>
<proteinExistence type="predicted"/>
<evidence type="ECO:0000256" key="13">
    <source>
        <dbReference type="SAM" id="Phobius"/>
    </source>
</evidence>
<dbReference type="RefSeq" id="WP_124080235.1">
    <property type="nucleotide sequence ID" value="NZ_UWPJ01000023.1"/>
</dbReference>
<dbReference type="SMART" id="SM00155">
    <property type="entry name" value="PLDc"/>
    <property type="match status" value="2"/>
</dbReference>
<dbReference type="OrthoDB" id="9762009at2"/>
<name>A0A3P4B389_9BURK</name>
<evidence type="ECO:0000256" key="11">
    <source>
        <dbReference type="ARBA" id="ARBA00023264"/>
    </source>
</evidence>
<dbReference type="AlphaFoldDB" id="A0A3P4B389"/>
<keyword evidence="8" id="KW-0443">Lipid metabolism</keyword>
<feature type="transmembrane region" description="Helical" evidence="13">
    <location>
        <begin position="38"/>
        <end position="61"/>
    </location>
</feature>
<keyword evidence="9 13" id="KW-0472">Membrane</keyword>
<keyword evidence="3" id="KW-0444">Lipid biosynthesis</keyword>
<evidence type="ECO:0000256" key="9">
    <source>
        <dbReference type="ARBA" id="ARBA00023136"/>
    </source>
</evidence>
<dbReference type="GO" id="GO:0032049">
    <property type="term" value="P:cardiolipin biosynthetic process"/>
    <property type="evidence" value="ECO:0007669"/>
    <property type="project" value="UniProtKB-UniRule"/>
</dbReference>